<keyword evidence="5" id="KW-0808">Transferase</keyword>
<dbReference type="Pfam" id="PF00672">
    <property type="entry name" value="HAMP"/>
    <property type="match status" value="1"/>
</dbReference>
<organism evidence="12 13">
    <name type="scientific">Defluviicoccus vanus</name>
    <dbReference type="NCBI Taxonomy" id="111831"/>
    <lineage>
        <taxon>Bacteria</taxon>
        <taxon>Pseudomonadati</taxon>
        <taxon>Pseudomonadota</taxon>
        <taxon>Alphaproteobacteria</taxon>
        <taxon>Rhodospirillales</taxon>
        <taxon>Rhodospirillaceae</taxon>
        <taxon>Defluviicoccus</taxon>
    </lineage>
</organism>
<dbReference type="InterPro" id="IPR036890">
    <property type="entry name" value="HATPase_C_sf"/>
</dbReference>
<dbReference type="AlphaFoldDB" id="A0A7H1MZ07"/>
<dbReference type="SMART" id="SM00304">
    <property type="entry name" value="HAMP"/>
    <property type="match status" value="1"/>
</dbReference>
<keyword evidence="13" id="KW-1185">Reference proteome</keyword>
<keyword evidence="8" id="KW-0067">ATP-binding</keyword>
<dbReference type="GO" id="GO:0004673">
    <property type="term" value="F:protein histidine kinase activity"/>
    <property type="evidence" value="ECO:0007669"/>
    <property type="project" value="UniProtKB-EC"/>
</dbReference>
<dbReference type="PROSITE" id="PS50885">
    <property type="entry name" value="HAMP"/>
    <property type="match status" value="1"/>
</dbReference>
<keyword evidence="9" id="KW-1133">Transmembrane helix</keyword>
<evidence type="ECO:0000313" key="12">
    <source>
        <dbReference type="EMBL" id="QNT68693.1"/>
    </source>
</evidence>
<feature type="transmembrane region" description="Helical" evidence="9">
    <location>
        <begin position="12"/>
        <end position="37"/>
    </location>
</feature>
<evidence type="ECO:0000313" key="13">
    <source>
        <dbReference type="Proteomes" id="UP000516369"/>
    </source>
</evidence>
<dbReference type="Pfam" id="PF05228">
    <property type="entry name" value="CHASE4"/>
    <property type="match status" value="1"/>
</dbReference>
<dbReference type="GO" id="GO:0016020">
    <property type="term" value="C:membrane"/>
    <property type="evidence" value="ECO:0007669"/>
    <property type="project" value="UniProtKB-SubCell"/>
</dbReference>
<dbReference type="SMART" id="SM00387">
    <property type="entry name" value="HATPase_c"/>
    <property type="match status" value="1"/>
</dbReference>
<dbReference type="KEGG" id="dvn:HQ394_04075"/>
<feature type="domain" description="Histidine kinase" evidence="10">
    <location>
        <begin position="408"/>
        <end position="622"/>
    </location>
</feature>
<feature type="transmembrane region" description="Helical" evidence="9">
    <location>
        <begin position="271"/>
        <end position="298"/>
    </location>
</feature>
<dbReference type="PANTHER" id="PTHR44936:SF10">
    <property type="entry name" value="SENSOR PROTEIN RSTB"/>
    <property type="match status" value="1"/>
</dbReference>
<keyword evidence="9" id="KW-0472">Membrane</keyword>
<dbReference type="GO" id="GO:0005524">
    <property type="term" value="F:ATP binding"/>
    <property type="evidence" value="ECO:0007669"/>
    <property type="project" value="UniProtKB-KW"/>
</dbReference>
<evidence type="ECO:0000256" key="1">
    <source>
        <dbReference type="ARBA" id="ARBA00000085"/>
    </source>
</evidence>
<reference evidence="12 13" key="1">
    <citation type="submission" date="2020-05" db="EMBL/GenBank/DDBJ databases">
        <title>Complete closed genome sequence of Defluviicoccus vanus.</title>
        <authorList>
            <person name="Bessarab I."/>
            <person name="Arumugam K."/>
            <person name="Maszenan A.M."/>
            <person name="Seviour R.J."/>
            <person name="Williams R.B."/>
        </authorList>
    </citation>
    <scope>NUCLEOTIDE SEQUENCE [LARGE SCALE GENOMIC DNA]</scope>
    <source>
        <strain evidence="12 13">Ben 114</strain>
    </source>
</reference>
<dbReference type="Proteomes" id="UP000516369">
    <property type="component" value="Chromosome"/>
</dbReference>
<evidence type="ECO:0000256" key="6">
    <source>
        <dbReference type="ARBA" id="ARBA00022741"/>
    </source>
</evidence>
<keyword evidence="7" id="KW-0418">Kinase</keyword>
<dbReference type="Pfam" id="PF02518">
    <property type="entry name" value="HATPase_c"/>
    <property type="match status" value="1"/>
</dbReference>
<evidence type="ECO:0000256" key="4">
    <source>
        <dbReference type="ARBA" id="ARBA00022553"/>
    </source>
</evidence>
<protein>
    <recommendedName>
        <fullName evidence="3">histidine kinase</fullName>
        <ecNumber evidence="3">2.7.13.3</ecNumber>
    </recommendedName>
</protein>
<evidence type="ECO:0000256" key="9">
    <source>
        <dbReference type="SAM" id="Phobius"/>
    </source>
</evidence>
<dbReference type="GO" id="GO:0007165">
    <property type="term" value="P:signal transduction"/>
    <property type="evidence" value="ECO:0007669"/>
    <property type="project" value="InterPro"/>
</dbReference>
<dbReference type="EMBL" id="CP053923">
    <property type="protein sequence ID" value="QNT68693.1"/>
    <property type="molecule type" value="Genomic_DNA"/>
</dbReference>
<dbReference type="RefSeq" id="WP_190262128.1">
    <property type="nucleotide sequence ID" value="NZ_CP053923.1"/>
</dbReference>
<gene>
    <name evidence="12" type="ORF">HQ394_04075</name>
</gene>
<dbReference type="PANTHER" id="PTHR44936">
    <property type="entry name" value="SENSOR PROTEIN CREC"/>
    <property type="match status" value="1"/>
</dbReference>
<keyword evidence="9" id="KW-0812">Transmembrane</keyword>
<dbReference type="EC" id="2.7.13.3" evidence="3"/>
<dbReference type="InterPro" id="IPR007892">
    <property type="entry name" value="CHASE4"/>
</dbReference>
<evidence type="ECO:0000256" key="5">
    <source>
        <dbReference type="ARBA" id="ARBA00022679"/>
    </source>
</evidence>
<evidence type="ECO:0000256" key="2">
    <source>
        <dbReference type="ARBA" id="ARBA00004370"/>
    </source>
</evidence>
<keyword evidence="6" id="KW-0547">Nucleotide-binding</keyword>
<keyword evidence="4" id="KW-0597">Phosphoprotein</keyword>
<dbReference type="SUPFAM" id="SSF55874">
    <property type="entry name" value="ATPase domain of HSP90 chaperone/DNA topoisomerase II/histidine kinase"/>
    <property type="match status" value="1"/>
</dbReference>
<evidence type="ECO:0000256" key="3">
    <source>
        <dbReference type="ARBA" id="ARBA00012438"/>
    </source>
</evidence>
<comment type="catalytic activity">
    <reaction evidence="1">
        <text>ATP + protein L-histidine = ADP + protein N-phospho-L-histidine.</text>
        <dbReference type="EC" id="2.7.13.3"/>
    </reaction>
</comment>
<evidence type="ECO:0000256" key="8">
    <source>
        <dbReference type="ARBA" id="ARBA00022840"/>
    </source>
</evidence>
<dbReference type="Gene3D" id="3.30.565.10">
    <property type="entry name" value="Histidine kinase-like ATPase, C-terminal domain"/>
    <property type="match status" value="1"/>
</dbReference>
<dbReference type="InterPro" id="IPR003594">
    <property type="entry name" value="HATPase_dom"/>
</dbReference>
<proteinExistence type="predicted"/>
<dbReference type="InterPro" id="IPR003660">
    <property type="entry name" value="HAMP_dom"/>
</dbReference>
<sequence>MNIRAKVLSVIAFALLMSAIANFFVLKILVFPTFLALEQQAAKRNIQRVIEAINSEIEDVDKTLWDYSSWDDSYKYAKGGDKAYPVSNLAEETLRNLHLDIAEIYNSRKVKIFSVVFDRKQNQTRRVDWTLGGLGENHPLLTHPDDNSRIAGVVLTPDGPAFVASRPIVKSNGEGPSVGTFLFGRFVDDDLIAKLKEKIKVDFTVTLVDALAEPASSAYRQILDSDASHFVEETDKDQLTAYSLIRDAQGKPLLLVSAKVKRDISQIGQRVLVASVGGVAVTAIVIMAVLAVLLQWVLVGPLVRLTRQVVEIGADGALSRRVALPRRDEIGILGREFDRMLASLAEARNRLLEHSYHSGIAHMASGVLHNLRNQLMPAMTRVERLQEQISARSTTQLDTAVAEFTSDRMAPERKSKIAAYIALSVQDLQHRQNRVADDLTAISQDLLRVEDVLGDLDRFSRIGNKIEAISLATCIQETLATVPSFPDVAVAIHVDPEIETQPAAASESFVLKHVLQNLFVNAIEAIAASGKAAGTIAVSASTRQLDGEAFIDLAIRDDGIGIAAEHLADIFKRGFSTKKESKRGAGLHWCANSVTAMNGKIFAESAGINQGATLHVLLKRADTSTNTA</sequence>
<comment type="subcellular location">
    <subcellularLocation>
        <location evidence="2">Membrane</location>
    </subcellularLocation>
</comment>
<dbReference type="SUPFAM" id="SSF158472">
    <property type="entry name" value="HAMP domain-like"/>
    <property type="match status" value="1"/>
</dbReference>
<evidence type="ECO:0000256" key="7">
    <source>
        <dbReference type="ARBA" id="ARBA00022777"/>
    </source>
</evidence>
<dbReference type="Gene3D" id="6.10.340.10">
    <property type="match status" value="1"/>
</dbReference>
<dbReference type="InterPro" id="IPR050980">
    <property type="entry name" value="2C_sensor_his_kinase"/>
</dbReference>
<accession>A0A7H1MZ07</accession>
<evidence type="ECO:0000259" key="11">
    <source>
        <dbReference type="PROSITE" id="PS50885"/>
    </source>
</evidence>
<dbReference type="InterPro" id="IPR005467">
    <property type="entry name" value="His_kinase_dom"/>
</dbReference>
<dbReference type="CDD" id="cd06225">
    <property type="entry name" value="HAMP"/>
    <property type="match status" value="1"/>
</dbReference>
<dbReference type="PROSITE" id="PS50109">
    <property type="entry name" value="HIS_KIN"/>
    <property type="match status" value="1"/>
</dbReference>
<name>A0A7H1MZ07_9PROT</name>
<feature type="domain" description="HAMP" evidence="11">
    <location>
        <begin position="296"/>
        <end position="349"/>
    </location>
</feature>
<evidence type="ECO:0000259" key="10">
    <source>
        <dbReference type="PROSITE" id="PS50109"/>
    </source>
</evidence>